<evidence type="ECO:0000313" key="14">
    <source>
        <dbReference type="EMBL" id="MFC0315554.1"/>
    </source>
</evidence>
<evidence type="ECO:0000256" key="2">
    <source>
        <dbReference type="ARBA" id="ARBA00022741"/>
    </source>
</evidence>
<keyword evidence="8 11" id="KW-0238">DNA-binding</keyword>
<dbReference type="EC" id="5.6.2.3" evidence="11"/>
<dbReference type="HAMAP" id="MF_01487">
    <property type="entry name" value="RecD"/>
    <property type="match status" value="1"/>
</dbReference>
<reference evidence="14 15" key="1">
    <citation type="submission" date="2024-09" db="EMBL/GenBank/DDBJ databases">
        <authorList>
            <person name="Sun Q."/>
            <person name="Mori K."/>
        </authorList>
    </citation>
    <scope>NUCLEOTIDE SEQUENCE [LARGE SCALE GENOMIC DNA]</scope>
    <source>
        <strain evidence="14 15">CCM 7957</strain>
    </source>
</reference>
<dbReference type="InterPro" id="IPR041851">
    <property type="entry name" value="RecD_N_sf"/>
</dbReference>
<keyword evidence="10 11" id="KW-0413">Isomerase</keyword>
<dbReference type="Proteomes" id="UP001589783">
    <property type="component" value="Unassembled WGS sequence"/>
</dbReference>
<dbReference type="GO" id="GO:0008854">
    <property type="term" value="F:exodeoxyribonuclease V activity"/>
    <property type="evidence" value="ECO:0007669"/>
    <property type="project" value="UniProtKB-EC"/>
</dbReference>
<keyword evidence="4 11" id="KW-0378">Hydrolase</keyword>
<dbReference type="PANTHER" id="PTHR43788:SF6">
    <property type="entry name" value="DNA HELICASE B"/>
    <property type="match status" value="1"/>
</dbReference>
<gene>
    <name evidence="11 14" type="primary">recD</name>
    <name evidence="14" type="ORF">ACFFJD_11925</name>
</gene>
<evidence type="ECO:0000313" key="15">
    <source>
        <dbReference type="Proteomes" id="UP001589783"/>
    </source>
</evidence>
<comment type="subunit">
    <text evidence="11">Heterotrimer of RecB, RecC and RecD. All subunits contribute to DNA-binding.</text>
</comment>
<dbReference type="InterPro" id="IPR027785">
    <property type="entry name" value="UvrD-like_helicase_C"/>
</dbReference>
<dbReference type="CDD" id="cd18809">
    <property type="entry name" value="SF1_C_RecD"/>
    <property type="match status" value="1"/>
</dbReference>
<name>A0ABV6HAD5_9ACTN</name>
<evidence type="ECO:0000256" key="7">
    <source>
        <dbReference type="ARBA" id="ARBA00022840"/>
    </source>
</evidence>
<keyword evidence="7 11" id="KW-0067">ATP-binding</keyword>
<evidence type="ECO:0000256" key="6">
    <source>
        <dbReference type="ARBA" id="ARBA00022839"/>
    </source>
</evidence>
<dbReference type="CDD" id="cd17933">
    <property type="entry name" value="DEXSc_RecD-like"/>
    <property type="match status" value="1"/>
</dbReference>
<dbReference type="Pfam" id="PF13245">
    <property type="entry name" value="AAA_19"/>
    <property type="match status" value="1"/>
</dbReference>
<evidence type="ECO:0000256" key="11">
    <source>
        <dbReference type="HAMAP-Rule" id="MF_01487"/>
    </source>
</evidence>
<evidence type="ECO:0000256" key="8">
    <source>
        <dbReference type="ARBA" id="ARBA00023125"/>
    </source>
</evidence>
<comment type="similarity">
    <text evidence="11">Belongs to the RecD family.</text>
</comment>
<keyword evidence="1 11" id="KW-0540">Nuclease</keyword>
<proteinExistence type="inferred from homology"/>
<feature type="domain" description="UvrD-like helicase C-terminal" evidence="12">
    <location>
        <begin position="556"/>
        <end position="604"/>
    </location>
</feature>
<dbReference type="RefSeq" id="WP_382364351.1">
    <property type="nucleotide sequence ID" value="NZ_JBHLWV010000020.1"/>
</dbReference>
<dbReference type="Pfam" id="PF13538">
    <property type="entry name" value="UvrD_C_2"/>
    <property type="match status" value="1"/>
</dbReference>
<dbReference type="NCBIfam" id="TIGR01447">
    <property type="entry name" value="recD"/>
    <property type="match status" value="1"/>
</dbReference>
<evidence type="ECO:0000256" key="4">
    <source>
        <dbReference type="ARBA" id="ARBA00022801"/>
    </source>
</evidence>
<accession>A0ABV6HAD5</accession>
<keyword evidence="6 11" id="KW-0269">Exonuclease</keyword>
<evidence type="ECO:0000256" key="9">
    <source>
        <dbReference type="ARBA" id="ARBA00023204"/>
    </source>
</evidence>
<dbReference type="Gene3D" id="1.10.10.1020">
    <property type="entry name" value="RecBCD complex, subunit RecD, N-terminal domain"/>
    <property type="match status" value="1"/>
</dbReference>
<evidence type="ECO:0000256" key="3">
    <source>
        <dbReference type="ARBA" id="ARBA00022763"/>
    </source>
</evidence>
<keyword evidence="5 11" id="KW-0347">Helicase</keyword>
<keyword evidence="15" id="KW-1185">Reference proteome</keyword>
<dbReference type="PANTHER" id="PTHR43788">
    <property type="entry name" value="DNA2/NAM7 HELICASE FAMILY MEMBER"/>
    <property type="match status" value="1"/>
</dbReference>
<dbReference type="InterPro" id="IPR027417">
    <property type="entry name" value="P-loop_NTPase"/>
</dbReference>
<evidence type="ECO:0000256" key="10">
    <source>
        <dbReference type="ARBA" id="ARBA00023235"/>
    </source>
</evidence>
<evidence type="ECO:0000256" key="5">
    <source>
        <dbReference type="ARBA" id="ARBA00022806"/>
    </source>
</evidence>
<dbReference type="Pfam" id="PF21185">
    <property type="entry name" value="RecD_N"/>
    <property type="match status" value="1"/>
</dbReference>
<dbReference type="InterPro" id="IPR006344">
    <property type="entry name" value="RecD"/>
</dbReference>
<sequence>MSAQLVAGEHGVLRVFNEAGVFAAADVHVARRVAALSGAEIGDHELVALALAVRAVRTGSTCVKLDRITEIVPETPEPGDGAAPAEPPAQMPWPDPGELVRTLTASPLITGCPTGPLRPLALVTSDDGPLLYLRKYFRQEQTIRDILAQRRAQRPQVEAPALAAALNEVFGSDVDDGGYDRQRAAAALAATSWTTVLAGGPGTGKTYTVARILAVMQALLGSDVRIGLCAPTGRAAAQMQASINDHRADLTALRTAPVATTVHKLLGWRPDGSYRRGADDRLPYDVVVVDETSMLAVSMMSRLLESLRPDARLILVGDPHQLSSVDAGAVLADLVERRDREDTPLPEAFEAVAAAPAGEFDAAERLALADGVITLTRGHRYGGQISEVAAAIKASSGTDVDAVIDLITGEAAQRFADDTRGRVILVDPDELEPVRRTVVEWARRLRATANSADAAGALAALMQHRVLCAHRDGRHGVSGWSRAIIGWINDDLGAGIGAAGWYTGEPILVNRNDPTHGIFNGDSGVVIGTGDATRVVFARGTGVLPLYPSQIADSSPVYAMTIHRSQGSQFGAVTVVLPDADAHLLTKELLYTAVTRAQNQVFIVGTEHELRAALSRSVQRASGLGSAVREIGG</sequence>
<feature type="domain" description="RecBCD enzyme subunit RecD N-terminal" evidence="13">
    <location>
        <begin position="18"/>
        <end position="123"/>
    </location>
</feature>
<feature type="binding site" evidence="11">
    <location>
        <begin position="199"/>
        <end position="206"/>
    </location>
    <ligand>
        <name>ATP</name>
        <dbReference type="ChEBI" id="CHEBI:30616"/>
    </ligand>
</feature>
<comment type="caution">
    <text evidence="14">The sequence shown here is derived from an EMBL/GenBank/DDBJ whole genome shotgun (WGS) entry which is preliminary data.</text>
</comment>
<evidence type="ECO:0000259" key="12">
    <source>
        <dbReference type="Pfam" id="PF13538"/>
    </source>
</evidence>
<comment type="catalytic activity">
    <reaction evidence="11">
        <text>ATP + H2O = ADP + phosphate + H(+)</text>
        <dbReference type="Rhea" id="RHEA:13065"/>
        <dbReference type="ChEBI" id="CHEBI:15377"/>
        <dbReference type="ChEBI" id="CHEBI:15378"/>
        <dbReference type="ChEBI" id="CHEBI:30616"/>
        <dbReference type="ChEBI" id="CHEBI:43474"/>
        <dbReference type="ChEBI" id="CHEBI:456216"/>
        <dbReference type="EC" id="5.6.2.3"/>
    </reaction>
</comment>
<organism evidence="14 15">
    <name type="scientific">Gordonia phosphorivorans</name>
    <dbReference type="NCBI Taxonomy" id="1056982"/>
    <lineage>
        <taxon>Bacteria</taxon>
        <taxon>Bacillati</taxon>
        <taxon>Actinomycetota</taxon>
        <taxon>Actinomycetes</taxon>
        <taxon>Mycobacteriales</taxon>
        <taxon>Gordoniaceae</taxon>
        <taxon>Gordonia</taxon>
    </lineage>
</organism>
<protein>
    <recommendedName>
        <fullName evidence="11">RecBCD enzyme subunit RecD</fullName>
        <ecNumber evidence="11">5.6.2.3</ecNumber>
    </recommendedName>
    <alternativeName>
        <fullName evidence="11">DNA 5'-3' helicase subunit RecD</fullName>
    </alternativeName>
    <alternativeName>
        <fullName evidence="11">Exonuclease V subunit RecD</fullName>
        <shortName evidence="11">ExoV subunit RecD</shortName>
    </alternativeName>
    <alternativeName>
        <fullName evidence="11">Helicase/nuclease RecBCD subunit RecD</fullName>
    </alternativeName>
</protein>
<dbReference type="InterPro" id="IPR050534">
    <property type="entry name" value="Coronavir_polyprotein_1ab"/>
</dbReference>
<evidence type="ECO:0000259" key="13">
    <source>
        <dbReference type="Pfam" id="PF21185"/>
    </source>
</evidence>
<dbReference type="EMBL" id="JBHLWV010000020">
    <property type="protein sequence ID" value="MFC0315554.1"/>
    <property type="molecule type" value="Genomic_DNA"/>
</dbReference>
<dbReference type="InterPro" id="IPR049550">
    <property type="entry name" value="RecD_N"/>
</dbReference>
<dbReference type="Gene3D" id="3.40.50.300">
    <property type="entry name" value="P-loop containing nucleotide triphosphate hydrolases"/>
    <property type="match status" value="3"/>
</dbReference>
<keyword evidence="2 11" id="KW-0547">Nucleotide-binding</keyword>
<dbReference type="SUPFAM" id="SSF52540">
    <property type="entry name" value="P-loop containing nucleoside triphosphate hydrolases"/>
    <property type="match status" value="2"/>
</dbReference>
<keyword evidence="3 11" id="KW-0227">DNA damage</keyword>
<evidence type="ECO:0000256" key="1">
    <source>
        <dbReference type="ARBA" id="ARBA00022722"/>
    </source>
</evidence>
<comment type="miscellaneous">
    <text evidence="11">In the RecBCD complex, RecB has a slow 3'-5' helicase, an exonuclease activity and loads RecA onto ssDNA, RecD has a fast 5'-3' helicase activity, while RecC stimulates the ATPase and processivity of the RecB helicase and contributes to recognition of the Chi site.</text>
</comment>
<keyword evidence="9 11" id="KW-0234">DNA repair</keyword>
<comment type="function">
    <text evidence="11">A helicase/nuclease that prepares dsDNA breaks (DSB) for recombinational DNA repair. Binds to DSBs and unwinds DNA via a highly rapid and processive ATP-dependent bidirectional helicase activity. Unwinds dsDNA until it encounters a Chi (crossover hotspot instigator) sequence from the 3' direction. Cuts ssDNA a few nucleotides 3' to the Chi site. The properties and activities of the enzyme are changed at Chi. The Chi-altered holoenzyme produces a long 3'-ssDNA overhang and facilitates RecA-binding to the ssDNA for homologous DNA recombination and repair. Holoenzyme degrades any linearized DNA that is unable to undergo homologous recombination. In the holoenzyme this subunit has ssDNA-dependent ATPase and 5'-3' helicase activity. When added to pre-assembled RecBC greatly stimulates nuclease activity and augments holoenzyme processivity. Negatively regulates the RecA-loading ability of RecBCD.</text>
</comment>